<organism evidence="1">
    <name type="scientific">marine sediment metagenome</name>
    <dbReference type="NCBI Taxonomy" id="412755"/>
    <lineage>
        <taxon>unclassified sequences</taxon>
        <taxon>metagenomes</taxon>
        <taxon>ecological metagenomes</taxon>
    </lineage>
</organism>
<sequence length="148" mass="15645">MGRLYTDNGNNAVEATETLATYQAATTIRPELQDIVVGCGVTPGDQATLFDLYRFTVDDGTASASTPEPLDPGDPAALGVFQITHTVEPNTIGAILLVVPLHQRATFRWVAAPGRGFKAAAVATAGWGFRSLTATGTAIHNCTLIWEE</sequence>
<comment type="caution">
    <text evidence="1">The sequence shown here is derived from an EMBL/GenBank/DDBJ whole genome shotgun (WGS) entry which is preliminary data.</text>
</comment>
<dbReference type="EMBL" id="LAZR01007494">
    <property type="protein sequence ID" value="KKM84914.1"/>
    <property type="molecule type" value="Genomic_DNA"/>
</dbReference>
<name>A0A0F9KRQ1_9ZZZZ</name>
<protein>
    <submittedName>
        <fullName evidence="1">Uncharacterized protein</fullName>
    </submittedName>
</protein>
<proteinExistence type="predicted"/>
<reference evidence="1" key="1">
    <citation type="journal article" date="2015" name="Nature">
        <title>Complex archaea that bridge the gap between prokaryotes and eukaryotes.</title>
        <authorList>
            <person name="Spang A."/>
            <person name="Saw J.H."/>
            <person name="Jorgensen S.L."/>
            <person name="Zaremba-Niedzwiedzka K."/>
            <person name="Martijn J."/>
            <person name="Lind A.E."/>
            <person name="van Eijk R."/>
            <person name="Schleper C."/>
            <person name="Guy L."/>
            <person name="Ettema T.J."/>
        </authorList>
    </citation>
    <scope>NUCLEOTIDE SEQUENCE</scope>
</reference>
<accession>A0A0F9KRQ1</accession>
<gene>
    <name evidence="1" type="ORF">LCGC14_1294420</name>
</gene>
<evidence type="ECO:0000313" key="1">
    <source>
        <dbReference type="EMBL" id="KKM84914.1"/>
    </source>
</evidence>
<dbReference type="AlphaFoldDB" id="A0A0F9KRQ1"/>